<evidence type="ECO:0000256" key="1">
    <source>
        <dbReference type="SAM" id="SignalP"/>
    </source>
</evidence>
<dbReference type="Gene3D" id="2.60.120.200">
    <property type="match status" value="1"/>
</dbReference>
<sequence length="325" mass="35162">MAARPGEDLIMIKPVTWRRGAQRCIVAVAVAGLVPLGVAHAGPAATPDGNGGVGTAAQTPVLFDDFNYSSRTDSNLTDRGWTVRSYGGGPGLGGDTWEPENVSFTDGQGGRVLRLESTTDGTVEGTAQAEILQQRKFHHGTYAARVRFSDTPVSGPDGDELVQAFFTITPLRFGYDPEYGELDFEYLSNGGWGQQDSAMFLTTWETYSVDPPESLNESTAVPGSHDGWHDLVVQADGSTLRYFVDGELVAEHGGANYPSTPMAIHFNQWFIETGFLDSSESRTWEQQVDWVFHAKDEILTPAQVGDEIAGYRASGVEHVDTVPAP</sequence>
<feature type="signal peptide" evidence="1">
    <location>
        <begin position="1"/>
        <end position="41"/>
    </location>
</feature>
<evidence type="ECO:0000313" key="3">
    <source>
        <dbReference type="EMBL" id="AOS64848.1"/>
    </source>
</evidence>
<evidence type="ECO:0000259" key="2">
    <source>
        <dbReference type="PROSITE" id="PS51762"/>
    </source>
</evidence>
<keyword evidence="4" id="KW-1185">Reference proteome</keyword>
<dbReference type="InterPro" id="IPR000757">
    <property type="entry name" value="Beta-glucanase-like"/>
</dbReference>
<feature type="chain" id="PRO_5042085056" evidence="1">
    <location>
        <begin position="42"/>
        <end position="325"/>
    </location>
</feature>
<dbReference type="SUPFAM" id="SSF49899">
    <property type="entry name" value="Concanavalin A-like lectins/glucanases"/>
    <property type="match status" value="1"/>
</dbReference>
<feature type="domain" description="GH16" evidence="2">
    <location>
        <begin position="54"/>
        <end position="299"/>
    </location>
</feature>
<dbReference type="InterPro" id="IPR013320">
    <property type="entry name" value="ConA-like_dom_sf"/>
</dbReference>
<dbReference type="KEGG" id="ahm:TL08_20285"/>
<dbReference type="GO" id="GO:0004553">
    <property type="term" value="F:hydrolase activity, hydrolyzing O-glycosyl compounds"/>
    <property type="evidence" value="ECO:0007669"/>
    <property type="project" value="InterPro"/>
</dbReference>
<organism evidence="3 4">
    <name type="scientific">Actinoalloteichus hymeniacidonis</name>
    <dbReference type="NCBI Taxonomy" id="340345"/>
    <lineage>
        <taxon>Bacteria</taxon>
        <taxon>Bacillati</taxon>
        <taxon>Actinomycetota</taxon>
        <taxon>Actinomycetes</taxon>
        <taxon>Pseudonocardiales</taxon>
        <taxon>Pseudonocardiaceae</taxon>
        <taxon>Actinoalloteichus</taxon>
    </lineage>
</organism>
<dbReference type="Pfam" id="PF00722">
    <property type="entry name" value="Glyco_hydro_16"/>
    <property type="match status" value="1"/>
</dbReference>
<name>A0AAC9HSV6_9PSEU</name>
<dbReference type="PROSITE" id="PS51762">
    <property type="entry name" value="GH16_2"/>
    <property type="match status" value="1"/>
</dbReference>
<keyword evidence="1" id="KW-0732">Signal</keyword>
<dbReference type="AlphaFoldDB" id="A0AAC9HSV6"/>
<evidence type="ECO:0000313" key="4">
    <source>
        <dbReference type="Proteomes" id="UP000095210"/>
    </source>
</evidence>
<reference evidence="4" key="1">
    <citation type="submission" date="2016-03" db="EMBL/GenBank/DDBJ databases">
        <title>Complete genome sequence of the type strain Actinoalloteichus hymeniacidonis DSM 45092.</title>
        <authorList>
            <person name="Schaffert L."/>
            <person name="Albersmeier A."/>
            <person name="Winkler A."/>
            <person name="Kalinowski J."/>
            <person name="Zotchev S."/>
            <person name="Ruckert C."/>
        </authorList>
    </citation>
    <scope>NUCLEOTIDE SEQUENCE [LARGE SCALE GENOMIC DNA]</scope>
    <source>
        <strain evidence="4">HPA177(T) (DSM 45092(T))</strain>
    </source>
</reference>
<gene>
    <name evidence="3" type="ORF">TL08_20285</name>
</gene>
<accession>A0AAC9HSV6</accession>
<dbReference type="EMBL" id="CP014859">
    <property type="protein sequence ID" value="AOS64848.1"/>
    <property type="molecule type" value="Genomic_DNA"/>
</dbReference>
<dbReference type="CDD" id="cd00413">
    <property type="entry name" value="Glyco_hydrolase_16"/>
    <property type="match status" value="1"/>
</dbReference>
<dbReference type="GO" id="GO:0005975">
    <property type="term" value="P:carbohydrate metabolic process"/>
    <property type="evidence" value="ECO:0007669"/>
    <property type="project" value="InterPro"/>
</dbReference>
<dbReference type="Proteomes" id="UP000095210">
    <property type="component" value="Chromosome"/>
</dbReference>
<proteinExistence type="predicted"/>
<protein>
    <submittedName>
        <fullName evidence="3">Beta-glucanase/beta-glucan synthetase</fullName>
    </submittedName>
</protein>